<dbReference type="EMBL" id="BAAAFR010000001">
    <property type="protein sequence ID" value="GAA0308434.1"/>
    <property type="molecule type" value="Genomic_DNA"/>
</dbReference>
<sequence length="1310" mass="141851">MKLSNKRTAQLWRRTALATAVLVSLSTLSTTVNSADRKPIGDLEIYKSAEPGTATIFMMLDVSGSMGESSILNDYKQNCDNSNNNSYGDLQSEEIVAVVVGEDGTRSSFSYVPKGCQVKGGTSNNQGSDNGNKKELDRLSRLQLSLIKLFATEVYAKGNKQINDSEIGQITNNYKIGVGIFGYGNGTKGKVVVPVGKMTAAQRSKLIQEVISLSSTGNTPTAQALAEAGAYMMGTNTKKDSILAVGQRDVYNGYYIYRACKANNSTLSFNSILNLNVAACSNWDNNWYYGNSIFPRADYVVTGRPYDTYYANTQSFSGFDDSVDTAKNSSKTKYTSPIEKDQCGGNGIYLLTDGEPNGSSNQVAKTVMNESLQGSNLSVNSCDALSGSVNQAWGCMAEYTALLRNPTNPSKSPIRTATVGYGNSFAGLTGKRKITINNETKEVTDCDSGTNVDNNTRNLCRIGERRGDNEAKTYGDGGFYYVAANSSSDTANDQGTTIASSVLDFAKSLEPFNRTIPAGTITVPDNPYQASQQLPFAYLPMLAPNIDTAKSIWDGNVKKYSLNNGTLYGKNDNRLYTNVAGDLSNTTQDLWQATNFTKDGKTANDQVEAGGVYAQLATPSSGLASVRSVYVEDYKTANDKTPVLRKVGVSTEGKPVGFDQLVDTTTYTELNKRRLLSFLGFSSVLTADGLASSNVAVNDLVLSAPTVSTKVLGGVVHSKPAAISYNATLDANGSITNTRDDYVWFGSMDGSLHLVNADDGTETTAIIPKYMLEQQPKALVKDSIKETIGQPYFGVDAPWLITTDYSYDLENSKVTVDTSSGNGMFAYGGLRMGGEAFYGMDISSKATPKMLFTITPNGLNYNASTDFSRMGQIWSKPTAAKIRISKNAEPIDVLVFGGGYDMKYENDSYKATTAAPAKGNAIYIINASTGALIWSTSGETGGDKNTKTTDMINSISGGITVLDRDNDGLMDHLYAADLGGQVFRADFQNARPAEFGFTAVDNFSNKRIVRVLNTNTNTNTAPYRFYERPVISFYRNEGISGETVSNAGKIFAMVNVVSGNRSAPLSKLRTNNDYANRVYGIIDTDITQKSIYETDFKTTVSDLTESNLVNLTMSLGATPTDKVKEDTRKILIRGTKQGWYYPLTRFDGYQNVKYNKGVGDSVVINSLLYTTVYNPDKLYGKADSCTPKIQGGSERQLYCLPYGICLDASSVNGTGGYVPAGQGIQELTLGAFNKNNTDIKVLIGTTTVDERVNTKNRTKYGTDTDKNSSNIKDTQYDGGQATQTGGDGSAVEYLFNERYTLQPKAWYEKQ</sequence>
<accession>A0ABN0VKA8</accession>
<gene>
    <name evidence="3" type="ORF">GCM10009129_01930</name>
</gene>
<evidence type="ECO:0000256" key="2">
    <source>
        <dbReference type="SAM" id="SignalP"/>
    </source>
</evidence>
<organism evidence="3 4">
    <name type="scientific">Psychrobacter aestuarii</name>
    <dbReference type="NCBI Taxonomy" id="556327"/>
    <lineage>
        <taxon>Bacteria</taxon>
        <taxon>Pseudomonadati</taxon>
        <taxon>Pseudomonadota</taxon>
        <taxon>Gammaproteobacteria</taxon>
        <taxon>Moraxellales</taxon>
        <taxon>Moraxellaceae</taxon>
        <taxon>Psychrobacter</taxon>
    </lineage>
</organism>
<protein>
    <submittedName>
        <fullName evidence="3">PilC/PilY family type IV pilus protein</fullName>
    </submittedName>
</protein>
<comment type="caution">
    <text evidence="3">The sequence shown here is derived from an EMBL/GenBank/DDBJ whole genome shotgun (WGS) entry which is preliminary data.</text>
</comment>
<dbReference type="RefSeq" id="WP_201504257.1">
    <property type="nucleotide sequence ID" value="NZ_BAAAFR010000001.1"/>
</dbReference>
<keyword evidence="4" id="KW-1185">Reference proteome</keyword>
<dbReference type="InterPro" id="IPR011047">
    <property type="entry name" value="Quinoprotein_ADH-like_sf"/>
</dbReference>
<reference evidence="3 4" key="1">
    <citation type="journal article" date="2019" name="Int. J. Syst. Evol. Microbiol.">
        <title>The Global Catalogue of Microorganisms (GCM) 10K type strain sequencing project: providing services to taxonomists for standard genome sequencing and annotation.</title>
        <authorList>
            <consortium name="The Broad Institute Genomics Platform"/>
            <consortium name="The Broad Institute Genome Sequencing Center for Infectious Disease"/>
            <person name="Wu L."/>
            <person name="Ma J."/>
        </authorList>
    </citation>
    <scope>NUCLEOTIDE SEQUENCE [LARGE SCALE GENOMIC DNA]</scope>
    <source>
        <strain evidence="3 4">JCM 16343</strain>
    </source>
</reference>
<evidence type="ECO:0000256" key="1">
    <source>
        <dbReference type="SAM" id="MobiDB-lite"/>
    </source>
</evidence>
<evidence type="ECO:0000313" key="4">
    <source>
        <dbReference type="Proteomes" id="UP001501787"/>
    </source>
</evidence>
<feature type="signal peptide" evidence="2">
    <location>
        <begin position="1"/>
        <end position="34"/>
    </location>
</feature>
<name>A0ABN0VKA8_9GAMM</name>
<dbReference type="SUPFAM" id="SSF50998">
    <property type="entry name" value="Quinoprotein alcohol dehydrogenase-like"/>
    <property type="match status" value="1"/>
</dbReference>
<evidence type="ECO:0000313" key="3">
    <source>
        <dbReference type="EMBL" id="GAA0308434.1"/>
    </source>
</evidence>
<feature type="region of interest" description="Disordered" evidence="1">
    <location>
        <begin position="1256"/>
        <end position="1288"/>
    </location>
</feature>
<dbReference type="Proteomes" id="UP001501787">
    <property type="component" value="Unassembled WGS sequence"/>
</dbReference>
<feature type="chain" id="PRO_5045240687" evidence="2">
    <location>
        <begin position="35"/>
        <end position="1310"/>
    </location>
</feature>
<keyword evidence="2" id="KW-0732">Signal</keyword>
<proteinExistence type="predicted"/>